<dbReference type="OrthoDB" id="291007at2759"/>
<name>A0A8H4P7I9_9HYPO</name>
<protein>
    <submittedName>
        <fullName evidence="2">Zinc-dependent metalloprotease</fullName>
    </submittedName>
</protein>
<dbReference type="GO" id="GO:0008237">
    <property type="term" value="F:metallopeptidase activity"/>
    <property type="evidence" value="ECO:0007669"/>
    <property type="project" value="UniProtKB-KW"/>
</dbReference>
<evidence type="ECO:0000313" key="2">
    <source>
        <dbReference type="EMBL" id="KAF4460278.1"/>
    </source>
</evidence>
<gene>
    <name evidence="2" type="ORF">FALBO_12944</name>
</gene>
<evidence type="ECO:0000313" key="3">
    <source>
        <dbReference type="Proteomes" id="UP000554235"/>
    </source>
</evidence>
<dbReference type="InterPro" id="IPR024079">
    <property type="entry name" value="MetalloPept_cat_dom_sf"/>
</dbReference>
<dbReference type="Proteomes" id="UP000554235">
    <property type="component" value="Unassembled WGS sequence"/>
</dbReference>
<dbReference type="Gene3D" id="3.40.390.10">
    <property type="entry name" value="Collagenase (Catalytic Domain)"/>
    <property type="match status" value="1"/>
</dbReference>
<keyword evidence="2" id="KW-0645">Protease</keyword>
<feature type="chain" id="PRO_5034748490" evidence="1">
    <location>
        <begin position="20"/>
        <end position="369"/>
    </location>
</feature>
<evidence type="ECO:0000256" key="1">
    <source>
        <dbReference type="SAM" id="SignalP"/>
    </source>
</evidence>
<keyword evidence="3" id="KW-1185">Reference proteome</keyword>
<dbReference type="EMBL" id="JAADYS010001978">
    <property type="protein sequence ID" value="KAF4460278.1"/>
    <property type="molecule type" value="Genomic_DNA"/>
</dbReference>
<organism evidence="2 3">
    <name type="scientific">Fusarium albosuccineum</name>
    <dbReference type="NCBI Taxonomy" id="1237068"/>
    <lineage>
        <taxon>Eukaryota</taxon>
        <taxon>Fungi</taxon>
        <taxon>Dikarya</taxon>
        <taxon>Ascomycota</taxon>
        <taxon>Pezizomycotina</taxon>
        <taxon>Sordariomycetes</taxon>
        <taxon>Hypocreomycetidae</taxon>
        <taxon>Hypocreales</taxon>
        <taxon>Nectriaceae</taxon>
        <taxon>Fusarium</taxon>
        <taxon>Fusarium decemcellulare species complex</taxon>
    </lineage>
</organism>
<keyword evidence="1" id="KW-0732">Signal</keyword>
<dbReference type="AlphaFoldDB" id="A0A8H4P7I9"/>
<feature type="signal peptide" evidence="1">
    <location>
        <begin position="1"/>
        <end position="19"/>
    </location>
</feature>
<dbReference type="SUPFAM" id="SSF55486">
    <property type="entry name" value="Metalloproteases ('zincins'), catalytic domain"/>
    <property type="match status" value="1"/>
</dbReference>
<dbReference type="GO" id="GO:0006508">
    <property type="term" value="P:proteolysis"/>
    <property type="evidence" value="ECO:0007669"/>
    <property type="project" value="UniProtKB-KW"/>
</dbReference>
<proteinExistence type="predicted"/>
<comment type="caution">
    <text evidence="2">The sequence shown here is derived from an EMBL/GenBank/DDBJ whole genome shotgun (WGS) entry which is preliminary data.</text>
</comment>
<sequence length="369" mass="41443">MRATFILGALLLLAGSVEGGSHLWEVNPKIAKDDAAITLGKRATSIKPSNNHDDNLAVRLWPDKTISYAFKDTKAKNKLKAIFLQATQVWNVLIENGFKYNEISLSKCKAYRDECLLIQYNDKGKLSTSIGVQPVSKQEGYEGPVMHLSDKEDVGNLDANINAAHELGHAWGLYHEHQIDRWWGLSTVGELGWPYLLTGDIFKTGDYHCENLKDYDEARDRMAKDENLKSRDELGDNQLILLCRQHSTALKYGFSAKEWVPIFSRSLDVDSEFDRDSLMLYPSAAGGKGEVDETGDHRQPILTYPDGAHIPIRYGPSTMDIAKLLKLYGSEYVGTSKLLNDKDSDMRRDMKRVRSKLSLRGGNTEQGLC</sequence>
<accession>A0A8H4P7I9</accession>
<keyword evidence="2" id="KW-0482">Metalloprotease</keyword>
<reference evidence="2 3" key="1">
    <citation type="submission" date="2020-01" db="EMBL/GenBank/DDBJ databases">
        <title>Identification and distribution of gene clusters putatively required for synthesis of sphingolipid metabolism inhibitors in phylogenetically diverse species of the filamentous fungus Fusarium.</title>
        <authorList>
            <person name="Kim H.-S."/>
            <person name="Busman M."/>
            <person name="Brown D.W."/>
            <person name="Divon H."/>
            <person name="Uhlig S."/>
            <person name="Proctor R.H."/>
        </authorList>
    </citation>
    <scope>NUCLEOTIDE SEQUENCE [LARGE SCALE GENOMIC DNA]</scope>
    <source>
        <strain evidence="2 3">NRRL 20459</strain>
    </source>
</reference>
<keyword evidence="2" id="KW-0378">Hydrolase</keyword>